<evidence type="ECO:0008006" key="5">
    <source>
        <dbReference type="Google" id="ProtNLM"/>
    </source>
</evidence>
<dbReference type="HOGENOM" id="CLU_1287595_0_0_5"/>
<keyword evidence="4" id="KW-1185">Reference proteome</keyword>
<evidence type="ECO:0000313" key="1">
    <source>
        <dbReference type="EMBL" id="EXL10437.1"/>
    </source>
</evidence>
<reference evidence="2 4" key="2">
    <citation type="submission" date="2019-03" db="EMBL/GenBank/DDBJ databases">
        <title>Genomic Encyclopedia of Type Strains, Phase IV (KMG-IV): sequencing the most valuable type-strain genomes for metagenomic binning, comparative biology and taxonomic classification.</title>
        <authorList>
            <person name="Goeker M."/>
        </authorList>
    </citation>
    <scope>NUCLEOTIDE SEQUENCE [LARGE SCALE GENOMIC DNA]</scope>
    <source>
        <strain evidence="2 4">DSM 11603</strain>
    </source>
</reference>
<gene>
    <name evidence="1" type="ORF">BG36_00815</name>
    <name evidence="2" type="ORF">DES43_103165</name>
</gene>
<name>A0A011U205_9HYPH</name>
<reference evidence="1 3" key="1">
    <citation type="submission" date="2014-02" db="EMBL/GenBank/DDBJ databases">
        <title>Aquamicrobium defluvii Genome sequencing.</title>
        <authorList>
            <person name="Wang X."/>
        </authorList>
    </citation>
    <scope>NUCLEOTIDE SEQUENCE [LARGE SCALE GENOMIC DNA]</scope>
    <source>
        <strain evidence="1 3">W13Z1</strain>
    </source>
</reference>
<dbReference type="Proteomes" id="UP000019849">
    <property type="component" value="Unassembled WGS sequence"/>
</dbReference>
<dbReference type="OrthoDB" id="8029632at2"/>
<dbReference type="eggNOG" id="ENOG5031BNY">
    <property type="taxonomic scope" value="Bacteria"/>
</dbReference>
<evidence type="ECO:0000313" key="2">
    <source>
        <dbReference type="EMBL" id="TDR37236.1"/>
    </source>
</evidence>
<dbReference type="Proteomes" id="UP000294958">
    <property type="component" value="Unassembled WGS sequence"/>
</dbReference>
<dbReference type="AlphaFoldDB" id="A0A011U205"/>
<protein>
    <recommendedName>
        <fullName evidence="5">DUF3426 domain-containing protein</fullName>
    </recommendedName>
</protein>
<dbReference type="EMBL" id="JENY01000001">
    <property type="protein sequence ID" value="EXL10437.1"/>
    <property type="molecule type" value="Genomic_DNA"/>
</dbReference>
<proteinExistence type="predicted"/>
<accession>A0A011U205</accession>
<dbReference type="EMBL" id="SNZF01000003">
    <property type="protein sequence ID" value="TDR37236.1"/>
    <property type="molecule type" value="Genomic_DNA"/>
</dbReference>
<evidence type="ECO:0000313" key="4">
    <source>
        <dbReference type="Proteomes" id="UP000294958"/>
    </source>
</evidence>
<sequence length="220" mass="22838">MAAHKMARPVSGEIMTAPREQTDGSIFCASAACADDIVDADYVTLGTASDIRPAREDAADVRAKTGAPQTTAGGMAMLRRSEPVRPQPFARSAGPAFWLGGCGVAAAAFWIAGGHALVSGSELLRWPPQSALSISAVTSHIDDSGTRALLFVDGEAGNDGTAAAQLPPLEIRVTGDDGRVTRYRLGTLDRTLAPGERFAFSGRVEVPRNGVKSVSVVFAG</sequence>
<evidence type="ECO:0000313" key="3">
    <source>
        <dbReference type="Proteomes" id="UP000019849"/>
    </source>
</evidence>
<organism evidence="1 3">
    <name type="scientific">Aquamicrobium defluvii</name>
    <dbReference type="NCBI Taxonomy" id="69279"/>
    <lineage>
        <taxon>Bacteria</taxon>
        <taxon>Pseudomonadati</taxon>
        <taxon>Pseudomonadota</taxon>
        <taxon>Alphaproteobacteria</taxon>
        <taxon>Hyphomicrobiales</taxon>
        <taxon>Phyllobacteriaceae</taxon>
        <taxon>Aquamicrobium</taxon>
    </lineage>
</organism>
<comment type="caution">
    <text evidence="1">The sequence shown here is derived from an EMBL/GenBank/DDBJ whole genome shotgun (WGS) entry which is preliminary data.</text>
</comment>
<dbReference type="PATRIC" id="fig|69279.3.peg.164"/>
<dbReference type="RefSeq" id="WP_035022138.1">
    <property type="nucleotide sequence ID" value="NZ_KK073877.1"/>
</dbReference>
<dbReference type="STRING" id="69279.BG36_00815"/>